<proteinExistence type="predicted"/>
<dbReference type="AlphaFoldDB" id="A0A4Y3WEK0"/>
<evidence type="ECO:0000313" key="3">
    <source>
        <dbReference type="EMBL" id="GEC17323.1"/>
    </source>
</evidence>
<evidence type="ECO:0000259" key="1">
    <source>
        <dbReference type="Pfam" id="PF10074"/>
    </source>
</evidence>
<dbReference type="InterPro" id="IPR018754">
    <property type="entry name" value="RovC-like_DNA-bd"/>
</dbReference>
<accession>A0A4Y3WEK0</accession>
<feature type="domain" description="T6SS Transcription factor RovC-like DNA binding" evidence="1">
    <location>
        <begin position="142"/>
        <end position="238"/>
    </location>
</feature>
<reference evidence="3 4" key="1">
    <citation type="submission" date="2019-06" db="EMBL/GenBank/DDBJ databases">
        <title>Whole genome shotgun sequence of Nitrobacter winogradskyi NBRC 14297.</title>
        <authorList>
            <person name="Hosoyama A."/>
            <person name="Uohara A."/>
            <person name="Ohji S."/>
            <person name="Ichikawa N."/>
        </authorList>
    </citation>
    <scope>NUCLEOTIDE SEQUENCE [LARGE SCALE GENOMIC DNA]</scope>
    <source>
        <strain evidence="3 4">NBRC 14297</strain>
    </source>
</reference>
<name>A0A4Y3WEK0_NITWI</name>
<dbReference type="InterPro" id="IPR053895">
    <property type="entry name" value="DUF7011"/>
</dbReference>
<organism evidence="3 4">
    <name type="scientific">Nitrobacter winogradskyi</name>
    <name type="common">Nitrobacter agilis</name>
    <dbReference type="NCBI Taxonomy" id="913"/>
    <lineage>
        <taxon>Bacteria</taxon>
        <taxon>Pseudomonadati</taxon>
        <taxon>Pseudomonadota</taxon>
        <taxon>Alphaproteobacteria</taxon>
        <taxon>Hyphomicrobiales</taxon>
        <taxon>Nitrobacteraceae</taxon>
        <taxon>Nitrobacter</taxon>
    </lineage>
</organism>
<dbReference type="EMBL" id="BJNF01000101">
    <property type="protein sequence ID" value="GEC17323.1"/>
    <property type="molecule type" value="Genomic_DNA"/>
</dbReference>
<protein>
    <recommendedName>
        <fullName evidence="5">DUF2285 domain-containing protein</fullName>
    </recommendedName>
</protein>
<dbReference type="Proteomes" id="UP000318825">
    <property type="component" value="Unassembled WGS sequence"/>
</dbReference>
<sequence length="269" mass="29300">MPPISTSFFLIAQLSPGNTCDAIQTIATTGYASERDGDHRRLPTLRHGGCDFFENPDYDAREALPFWQPDPDIALSIVPDGDPETIAPVFDPWTFPGRKAIGHDGSRLALKLCRRGRSWHLQIAGALDAGMPFTFAIAPDDRAGARLREAHEMFTAMAGHPADIAGRRGATEAIITMQSLQALDGHLAGASERDIAIAIFGTHMVTEKWHGDSELRARVRYLIRRSRTMMNGGYRSLLWGAAARRTGAFSTLATAGRKSARGVSPYRAG</sequence>
<evidence type="ECO:0008006" key="5">
    <source>
        <dbReference type="Google" id="ProtNLM"/>
    </source>
</evidence>
<evidence type="ECO:0000313" key="4">
    <source>
        <dbReference type="Proteomes" id="UP000318825"/>
    </source>
</evidence>
<dbReference type="Pfam" id="PF10074">
    <property type="entry name" value="RovC_DNA-bd"/>
    <property type="match status" value="1"/>
</dbReference>
<feature type="domain" description="DUF7011" evidence="2">
    <location>
        <begin position="75"/>
        <end position="112"/>
    </location>
</feature>
<evidence type="ECO:0000259" key="2">
    <source>
        <dbReference type="Pfam" id="PF22791"/>
    </source>
</evidence>
<dbReference type="Pfam" id="PF22791">
    <property type="entry name" value="DUF7011"/>
    <property type="match status" value="1"/>
</dbReference>
<gene>
    <name evidence="3" type="ORF">NWI01_32150</name>
</gene>
<comment type="caution">
    <text evidence="3">The sequence shown here is derived from an EMBL/GenBank/DDBJ whole genome shotgun (WGS) entry which is preliminary data.</text>
</comment>